<evidence type="ECO:0000313" key="1">
    <source>
        <dbReference type="EMBL" id="AEF39414.1"/>
    </source>
</evidence>
<dbReference type="eggNOG" id="COG1520">
    <property type="taxonomic scope" value="Bacteria"/>
</dbReference>
<dbReference type="STRING" id="443218.AS9A_0962"/>
<dbReference type="SUPFAM" id="SSF50998">
    <property type="entry name" value="Quinoprotein alcohol dehydrogenase-like"/>
    <property type="match status" value="1"/>
</dbReference>
<dbReference type="RefSeq" id="WP_013805763.1">
    <property type="nucleotide sequence ID" value="NC_015564.1"/>
</dbReference>
<dbReference type="InterPro" id="IPR015943">
    <property type="entry name" value="WD40/YVTN_repeat-like_dom_sf"/>
</dbReference>
<dbReference type="AlphaFoldDB" id="F6EPI1"/>
<dbReference type="Gene3D" id="2.130.10.10">
    <property type="entry name" value="YVTN repeat-like/Quinoprotein amine dehydrogenase"/>
    <property type="match status" value="1"/>
</dbReference>
<dbReference type="EMBL" id="CP002786">
    <property type="protein sequence ID" value="AEF39414.1"/>
    <property type="molecule type" value="Genomic_DNA"/>
</dbReference>
<dbReference type="OrthoDB" id="4503168at2"/>
<dbReference type="InterPro" id="IPR011047">
    <property type="entry name" value="Quinoprotein_ADH-like_sf"/>
</dbReference>
<dbReference type="KEGG" id="asd:AS9A_0962"/>
<protein>
    <recommendedName>
        <fullName evidence="3">Pyrrolo-quinoline quinone</fullName>
    </recommendedName>
</protein>
<reference evidence="1 2" key="1">
    <citation type="journal article" date="2011" name="J. Bacteriol.">
        <title>Complete genome sequence of Amycolicicoccus subflavus DQS3-9A1T, an actinomycete isolated from crude oil-polluted soil.</title>
        <authorList>
            <person name="Cai M."/>
            <person name="Chen W.M."/>
            <person name="Nie Y."/>
            <person name="Chi C.Q."/>
            <person name="Wang Y.N."/>
            <person name="Tang Y.Q."/>
            <person name="Li G.Y."/>
            <person name="Wu X.L."/>
        </authorList>
    </citation>
    <scope>NUCLEOTIDE SEQUENCE [LARGE SCALE GENOMIC DNA]</scope>
    <source>
        <strain evidence="2">DSM 45089 / DQS3-9A1</strain>
    </source>
</reference>
<organism evidence="1 2">
    <name type="scientific">Hoyosella subflava (strain DSM 45089 / JCM 17490 / NBRC 109087 / DQS3-9A1)</name>
    <name type="common">Amycolicicoccus subflavus</name>
    <dbReference type="NCBI Taxonomy" id="443218"/>
    <lineage>
        <taxon>Bacteria</taxon>
        <taxon>Bacillati</taxon>
        <taxon>Actinomycetota</taxon>
        <taxon>Actinomycetes</taxon>
        <taxon>Mycobacteriales</taxon>
        <taxon>Hoyosellaceae</taxon>
        <taxon>Hoyosella</taxon>
    </lineage>
</organism>
<evidence type="ECO:0008006" key="3">
    <source>
        <dbReference type="Google" id="ProtNLM"/>
    </source>
</evidence>
<proteinExistence type="predicted"/>
<sequence>MAILGDVALLRDGAGETEAAIDLRTGALLWHRPLVVWVDMIAFDGRNVLFAGSDAVRAVELRTGSTAWELRHPDGETSPASIAVTDDGFALMSPGAMTAYN</sequence>
<gene>
    <name evidence="1" type="ordered locus">AS9A_0962</name>
</gene>
<accession>F6EPI1</accession>
<dbReference type="Proteomes" id="UP000009235">
    <property type="component" value="Chromosome"/>
</dbReference>
<name>F6EPI1_HOYSD</name>
<keyword evidence="2" id="KW-1185">Reference proteome</keyword>
<evidence type="ECO:0000313" key="2">
    <source>
        <dbReference type="Proteomes" id="UP000009235"/>
    </source>
</evidence>
<dbReference type="HOGENOM" id="CLU_2285526_0_0_11"/>